<dbReference type="EMBL" id="ML213633">
    <property type="protein sequence ID" value="TFK34304.1"/>
    <property type="molecule type" value="Genomic_DNA"/>
</dbReference>
<dbReference type="Proteomes" id="UP000308652">
    <property type="component" value="Unassembled WGS sequence"/>
</dbReference>
<gene>
    <name evidence="2" type="ORF">BDQ12DRAFT_689826</name>
</gene>
<dbReference type="OrthoDB" id="2928561at2759"/>
<accession>A0A5C3LMB5</accession>
<evidence type="ECO:0000259" key="1">
    <source>
        <dbReference type="Pfam" id="PF01057"/>
    </source>
</evidence>
<dbReference type="InterPro" id="IPR001257">
    <property type="entry name" value="Parvovirus_NS1_helicase"/>
</dbReference>
<dbReference type="SUPFAM" id="SSF52540">
    <property type="entry name" value="P-loop containing nucleoside triphosphate hydrolases"/>
    <property type="match status" value="1"/>
</dbReference>
<evidence type="ECO:0000313" key="3">
    <source>
        <dbReference type="Proteomes" id="UP000308652"/>
    </source>
</evidence>
<protein>
    <recommendedName>
        <fullName evidence="1">Parvovirus non-structural protein 1 helicase domain-containing protein</fullName>
    </recommendedName>
</protein>
<proteinExistence type="predicted"/>
<dbReference type="InterPro" id="IPR027417">
    <property type="entry name" value="P-loop_NTPase"/>
</dbReference>
<reference evidence="2 3" key="1">
    <citation type="journal article" date="2019" name="Nat. Ecol. Evol.">
        <title>Megaphylogeny resolves global patterns of mushroom evolution.</title>
        <authorList>
            <person name="Varga T."/>
            <person name="Krizsan K."/>
            <person name="Foldi C."/>
            <person name="Dima B."/>
            <person name="Sanchez-Garcia M."/>
            <person name="Sanchez-Ramirez S."/>
            <person name="Szollosi G.J."/>
            <person name="Szarkandi J.G."/>
            <person name="Papp V."/>
            <person name="Albert L."/>
            <person name="Andreopoulos W."/>
            <person name="Angelini C."/>
            <person name="Antonin V."/>
            <person name="Barry K.W."/>
            <person name="Bougher N.L."/>
            <person name="Buchanan P."/>
            <person name="Buyck B."/>
            <person name="Bense V."/>
            <person name="Catcheside P."/>
            <person name="Chovatia M."/>
            <person name="Cooper J."/>
            <person name="Damon W."/>
            <person name="Desjardin D."/>
            <person name="Finy P."/>
            <person name="Geml J."/>
            <person name="Haridas S."/>
            <person name="Hughes K."/>
            <person name="Justo A."/>
            <person name="Karasinski D."/>
            <person name="Kautmanova I."/>
            <person name="Kiss B."/>
            <person name="Kocsube S."/>
            <person name="Kotiranta H."/>
            <person name="LaButti K.M."/>
            <person name="Lechner B.E."/>
            <person name="Liimatainen K."/>
            <person name="Lipzen A."/>
            <person name="Lukacs Z."/>
            <person name="Mihaltcheva S."/>
            <person name="Morgado L.N."/>
            <person name="Niskanen T."/>
            <person name="Noordeloos M.E."/>
            <person name="Ohm R.A."/>
            <person name="Ortiz-Santana B."/>
            <person name="Ovrebo C."/>
            <person name="Racz N."/>
            <person name="Riley R."/>
            <person name="Savchenko A."/>
            <person name="Shiryaev A."/>
            <person name="Soop K."/>
            <person name="Spirin V."/>
            <person name="Szebenyi C."/>
            <person name="Tomsovsky M."/>
            <person name="Tulloss R.E."/>
            <person name="Uehling J."/>
            <person name="Grigoriev I.V."/>
            <person name="Vagvolgyi C."/>
            <person name="Papp T."/>
            <person name="Martin F.M."/>
            <person name="Miettinen O."/>
            <person name="Hibbett D.S."/>
            <person name="Nagy L.G."/>
        </authorList>
    </citation>
    <scope>NUCLEOTIDE SEQUENCE [LARGE SCALE GENOMIC DNA]</scope>
    <source>
        <strain evidence="2 3">CBS 166.37</strain>
    </source>
</reference>
<dbReference type="Gene3D" id="3.40.50.300">
    <property type="entry name" value="P-loop containing nucleotide triphosphate hydrolases"/>
    <property type="match status" value="1"/>
</dbReference>
<dbReference type="Pfam" id="PF01057">
    <property type="entry name" value="Parvo_NS1"/>
    <property type="match status" value="1"/>
</dbReference>
<feature type="domain" description="Parvovirus non-structural protein 1 helicase" evidence="1">
    <location>
        <begin position="22"/>
        <end position="98"/>
    </location>
</feature>
<dbReference type="AlphaFoldDB" id="A0A5C3LMB5"/>
<name>A0A5C3LMB5_9AGAR</name>
<sequence length="111" mass="12318">MFQNSHHLAVHGGIFTNVMHGNSMRRGIDILFENTSPGAVHNSAERFDPLKCHECTRKVVLKKLMDWVRDPLKSRKILWLYGPAGAGKSAIARRIAELAQVKDLAAGVEVS</sequence>
<dbReference type="GO" id="GO:0019079">
    <property type="term" value="P:viral genome replication"/>
    <property type="evidence" value="ECO:0007669"/>
    <property type="project" value="InterPro"/>
</dbReference>
<organism evidence="2 3">
    <name type="scientific">Crucibulum laeve</name>
    <dbReference type="NCBI Taxonomy" id="68775"/>
    <lineage>
        <taxon>Eukaryota</taxon>
        <taxon>Fungi</taxon>
        <taxon>Dikarya</taxon>
        <taxon>Basidiomycota</taxon>
        <taxon>Agaricomycotina</taxon>
        <taxon>Agaricomycetes</taxon>
        <taxon>Agaricomycetidae</taxon>
        <taxon>Agaricales</taxon>
        <taxon>Agaricineae</taxon>
        <taxon>Nidulariaceae</taxon>
        <taxon>Crucibulum</taxon>
    </lineage>
</organism>
<keyword evidence="3" id="KW-1185">Reference proteome</keyword>
<evidence type="ECO:0000313" key="2">
    <source>
        <dbReference type="EMBL" id="TFK34304.1"/>
    </source>
</evidence>